<keyword evidence="2" id="KW-1185">Reference proteome</keyword>
<organism evidence="1 2">
    <name type="scientific">Trichonephila clavata</name>
    <name type="common">Joro spider</name>
    <name type="synonym">Nephila clavata</name>
    <dbReference type="NCBI Taxonomy" id="2740835"/>
    <lineage>
        <taxon>Eukaryota</taxon>
        <taxon>Metazoa</taxon>
        <taxon>Ecdysozoa</taxon>
        <taxon>Arthropoda</taxon>
        <taxon>Chelicerata</taxon>
        <taxon>Arachnida</taxon>
        <taxon>Araneae</taxon>
        <taxon>Araneomorphae</taxon>
        <taxon>Entelegynae</taxon>
        <taxon>Araneoidea</taxon>
        <taxon>Nephilidae</taxon>
        <taxon>Trichonephila</taxon>
    </lineage>
</organism>
<dbReference type="AlphaFoldDB" id="A0A8X6G9G6"/>
<evidence type="ECO:0000313" key="1">
    <source>
        <dbReference type="EMBL" id="GFQ99446.1"/>
    </source>
</evidence>
<evidence type="ECO:0000313" key="2">
    <source>
        <dbReference type="Proteomes" id="UP000887116"/>
    </source>
</evidence>
<accession>A0A8X6G9G6</accession>
<name>A0A8X6G9G6_TRICU</name>
<comment type="caution">
    <text evidence="1">The sequence shown here is derived from an EMBL/GenBank/DDBJ whole genome shotgun (WGS) entry which is preliminary data.</text>
</comment>
<proteinExistence type="predicted"/>
<dbReference type="Proteomes" id="UP000887116">
    <property type="component" value="Unassembled WGS sequence"/>
</dbReference>
<sequence>MVVIEPDLHVQTSCRKGGWNEKHSRSFDFSQEQARMKARGSVIQSPSFPHQAVRFFQTGRCGSYSLEKIAHFSKHSTA</sequence>
<protein>
    <submittedName>
        <fullName evidence="1">Uncharacterized protein</fullName>
    </submittedName>
</protein>
<reference evidence="1" key="1">
    <citation type="submission" date="2020-07" db="EMBL/GenBank/DDBJ databases">
        <title>Multicomponent nature underlies the extraordinary mechanical properties of spider dragline silk.</title>
        <authorList>
            <person name="Kono N."/>
            <person name="Nakamura H."/>
            <person name="Mori M."/>
            <person name="Yoshida Y."/>
            <person name="Ohtoshi R."/>
            <person name="Malay A.D."/>
            <person name="Moran D.A.P."/>
            <person name="Tomita M."/>
            <person name="Numata K."/>
            <person name="Arakawa K."/>
        </authorList>
    </citation>
    <scope>NUCLEOTIDE SEQUENCE</scope>
</reference>
<dbReference type="EMBL" id="BMAO01015108">
    <property type="protein sequence ID" value="GFQ99446.1"/>
    <property type="molecule type" value="Genomic_DNA"/>
</dbReference>
<gene>
    <name evidence="1" type="ORF">TNCT_691511</name>
</gene>